<dbReference type="KEGG" id="strr:EKD16_13270"/>
<dbReference type="OrthoDB" id="3190266at2"/>
<dbReference type="PANTHER" id="PTHR33744:SF17">
    <property type="entry name" value="CONSERVED PROTEIN"/>
    <property type="match status" value="1"/>
</dbReference>
<evidence type="ECO:0000313" key="4">
    <source>
        <dbReference type="EMBL" id="QBI54436.1"/>
    </source>
</evidence>
<dbReference type="Pfam" id="PF13556">
    <property type="entry name" value="HTH_30"/>
    <property type="match status" value="1"/>
</dbReference>
<comment type="similarity">
    <text evidence="1">Belongs to the CdaR family.</text>
</comment>
<dbReference type="Proteomes" id="UP000292235">
    <property type="component" value="Chromosome"/>
</dbReference>
<evidence type="ECO:0000259" key="3">
    <source>
        <dbReference type="Pfam" id="PF17853"/>
    </source>
</evidence>
<dbReference type="Pfam" id="PF17853">
    <property type="entry name" value="GGDEF_2"/>
    <property type="match status" value="1"/>
</dbReference>
<dbReference type="EMBL" id="CP036455">
    <property type="protein sequence ID" value="QBI54436.1"/>
    <property type="molecule type" value="Genomic_DNA"/>
</dbReference>
<keyword evidence="5" id="KW-1185">Reference proteome</keyword>
<name>A0A4P6Q1C7_9ACTN</name>
<dbReference type="InterPro" id="IPR025736">
    <property type="entry name" value="PucR_C-HTH_dom"/>
</dbReference>
<dbReference type="PANTHER" id="PTHR33744">
    <property type="entry name" value="CARBOHYDRATE DIACID REGULATOR"/>
    <property type="match status" value="1"/>
</dbReference>
<evidence type="ECO:0000259" key="2">
    <source>
        <dbReference type="Pfam" id="PF13556"/>
    </source>
</evidence>
<dbReference type="InterPro" id="IPR042070">
    <property type="entry name" value="PucR_C-HTH_sf"/>
</dbReference>
<sequence>MAGPPLSTVIGTIGVSALSVWVEPPDPAVRCHDVVIHDAAAEFAAGPGDVLLAVGVGAADAPELVEEAARHGVAAVVVRASAELRERLSGPARRAGVALLGLAPGTGWAQFSGQLRGLLASTGAEVDAESAGPPSRELADFANALCESVGGSVLIFDPRQEVLAASRLADTDDAMRRQAVLDQRGPSWYRSRLRNQGVYRRLWRGEDVVDVPAVPEQGVSRRMAVAVRSGDEILGSIWVAERGEPLADDAALVLRRAAASAGQYLLRLGVRTQTRRSVVESLARRLLAGAADEEATEWLDIDRGRPAAVLCCVFADEQAHDARAFADLLSVHLPALGGVAVPVPSRGRVDVLLCELDTAGAADLASAAREVVRRASAAAGCAVLCALGTVVTGAADVPDSLAEAELVLRVLRERGTARTCVVRPEEVRAAAGVLVLADVVGGDPRFARGPVPDLLDYDRAHHTDYAATLAAYLDALGDVIAASRALHVHPNTMRYRLRRMNPICGIDLNDPDERLVAALYLRRVGLAGLDRQTRPPSEVDGDV</sequence>
<feature type="domain" description="CdaR GGDEF-like" evidence="3">
    <location>
        <begin position="294"/>
        <end position="410"/>
    </location>
</feature>
<dbReference type="InterPro" id="IPR051448">
    <property type="entry name" value="CdaR-like_regulators"/>
</dbReference>
<protein>
    <submittedName>
        <fullName evidence="4">Carbohydrate diacid regulator</fullName>
    </submittedName>
</protein>
<evidence type="ECO:0000256" key="1">
    <source>
        <dbReference type="ARBA" id="ARBA00006754"/>
    </source>
</evidence>
<evidence type="ECO:0000313" key="5">
    <source>
        <dbReference type="Proteomes" id="UP000292235"/>
    </source>
</evidence>
<dbReference type="InterPro" id="IPR041522">
    <property type="entry name" value="CdaR_GGDEF"/>
</dbReference>
<accession>A0A4P6Q1C7</accession>
<dbReference type="RefSeq" id="WP_131098615.1">
    <property type="nucleotide sequence ID" value="NZ_CP036455.1"/>
</dbReference>
<reference evidence="4 5" key="1">
    <citation type="submission" date="2019-02" db="EMBL/GenBank/DDBJ databases">
        <authorList>
            <person name="Khodamoradi S."/>
            <person name="Hahnke R.L."/>
            <person name="Kaempfer P."/>
            <person name="Schumann P."/>
            <person name="Rohde M."/>
            <person name="Steinert M."/>
            <person name="Luzhetskyy A."/>
            <person name="Wink J."/>
            <person name="Ruckert C."/>
        </authorList>
    </citation>
    <scope>NUCLEOTIDE SEQUENCE [LARGE SCALE GENOMIC DNA]</scope>
    <source>
        <strain evidence="4 5">M2</strain>
    </source>
</reference>
<gene>
    <name evidence="4" type="primary">cdaR</name>
    <name evidence="4" type="ORF">EKD16_13270</name>
</gene>
<dbReference type="Gene3D" id="1.10.10.2840">
    <property type="entry name" value="PucR C-terminal helix-turn-helix domain"/>
    <property type="match status" value="1"/>
</dbReference>
<dbReference type="AlphaFoldDB" id="A0A4P6Q1C7"/>
<organism evidence="4 5">
    <name type="scientific">Streptomonospora litoralis</name>
    <dbReference type="NCBI Taxonomy" id="2498135"/>
    <lineage>
        <taxon>Bacteria</taxon>
        <taxon>Bacillati</taxon>
        <taxon>Actinomycetota</taxon>
        <taxon>Actinomycetes</taxon>
        <taxon>Streptosporangiales</taxon>
        <taxon>Nocardiopsidaceae</taxon>
        <taxon>Streptomonospora</taxon>
    </lineage>
</organism>
<proteinExistence type="inferred from homology"/>
<feature type="domain" description="PucR C-terminal helix-turn-helix" evidence="2">
    <location>
        <begin position="466"/>
        <end position="522"/>
    </location>
</feature>